<evidence type="ECO:0000313" key="2">
    <source>
        <dbReference type="Proteomes" id="UP001187192"/>
    </source>
</evidence>
<evidence type="ECO:0000313" key="1">
    <source>
        <dbReference type="EMBL" id="GMN28850.1"/>
    </source>
</evidence>
<name>A0AA87ZAF9_FICCA</name>
<keyword evidence="2" id="KW-1185">Reference proteome</keyword>
<reference evidence="1" key="1">
    <citation type="submission" date="2023-07" db="EMBL/GenBank/DDBJ databases">
        <title>draft genome sequence of fig (Ficus carica).</title>
        <authorList>
            <person name="Takahashi T."/>
            <person name="Nishimura K."/>
        </authorList>
    </citation>
    <scope>NUCLEOTIDE SEQUENCE</scope>
</reference>
<dbReference type="AlphaFoldDB" id="A0AA87ZAF9"/>
<proteinExistence type="predicted"/>
<dbReference type="EMBL" id="BTGU01000002">
    <property type="protein sequence ID" value="GMN28850.1"/>
    <property type="molecule type" value="Genomic_DNA"/>
</dbReference>
<comment type="caution">
    <text evidence="1">The sequence shown here is derived from an EMBL/GenBank/DDBJ whole genome shotgun (WGS) entry which is preliminary data.</text>
</comment>
<gene>
    <name evidence="1" type="ORF">TIFTF001_002193</name>
</gene>
<accession>A0AA87ZAF9</accession>
<protein>
    <submittedName>
        <fullName evidence="1">Uncharacterized protein</fullName>
    </submittedName>
</protein>
<sequence length="146" mass="15788">MVTSPSWFKLFRIRKSVKRSPRDIIVVYDNTTPDSQQHQAISTKEEDEEEETANLLVSTTQLHASSTLQHIALTKEDIAATKIQSLFRAHLVLVPSKTCVSGAEEPGEAASFGSWSPCEKPVAHSSALHACIGSIAGQRSSATAAQ</sequence>
<organism evidence="1 2">
    <name type="scientific">Ficus carica</name>
    <name type="common">Common fig</name>
    <dbReference type="NCBI Taxonomy" id="3494"/>
    <lineage>
        <taxon>Eukaryota</taxon>
        <taxon>Viridiplantae</taxon>
        <taxon>Streptophyta</taxon>
        <taxon>Embryophyta</taxon>
        <taxon>Tracheophyta</taxon>
        <taxon>Spermatophyta</taxon>
        <taxon>Magnoliopsida</taxon>
        <taxon>eudicotyledons</taxon>
        <taxon>Gunneridae</taxon>
        <taxon>Pentapetalae</taxon>
        <taxon>rosids</taxon>
        <taxon>fabids</taxon>
        <taxon>Rosales</taxon>
        <taxon>Moraceae</taxon>
        <taxon>Ficeae</taxon>
        <taxon>Ficus</taxon>
    </lineage>
</organism>
<dbReference type="Proteomes" id="UP001187192">
    <property type="component" value="Unassembled WGS sequence"/>
</dbReference>